<protein>
    <submittedName>
        <fullName evidence="3">Methyltransferase domain-containing protein</fullName>
    </submittedName>
</protein>
<sequence length="272" mass="29474">MDDNHLADLLDLDGDTLPAYWTTATTWVAEHAPDAHRVLDIGAGTGVGTLALARALPNASLLALDTDEAMLARLREKAAAAGTADRVTTLRADLDDPFPRLDPVDVTWASMSLHHMADPERVLRDLRTVTSAGGLVAVAEFADPVRFLPDDLGVGRPGLETRLAAARLESHRHQLPHLGGDYAAMLTAAGFDLAGERVFDIAERPARPDLAARYARGWLGRQREHFGDRLTPEDHQTLAVLLGDGPGSLERRDDLFLSARRTVLLARRAEPA</sequence>
<keyword evidence="1 3" id="KW-0808">Transferase</keyword>
<dbReference type="EMBL" id="FQVU01000003">
    <property type="protein sequence ID" value="SHG54031.1"/>
    <property type="molecule type" value="Genomic_DNA"/>
</dbReference>
<dbReference type="Pfam" id="PF13649">
    <property type="entry name" value="Methyltransf_25"/>
    <property type="match status" value="1"/>
</dbReference>
<evidence type="ECO:0000313" key="3">
    <source>
        <dbReference type="EMBL" id="SHG54031.1"/>
    </source>
</evidence>
<dbReference type="SUPFAM" id="SSF53335">
    <property type="entry name" value="S-adenosyl-L-methionine-dependent methyltransferases"/>
    <property type="match status" value="1"/>
</dbReference>
<name>A0A1M5KMN7_9ACTN</name>
<dbReference type="GO" id="GO:0008168">
    <property type="term" value="F:methyltransferase activity"/>
    <property type="evidence" value="ECO:0007669"/>
    <property type="project" value="UniProtKB-KW"/>
</dbReference>
<dbReference type="AlphaFoldDB" id="A0A1M5KMN7"/>
<dbReference type="InterPro" id="IPR041698">
    <property type="entry name" value="Methyltransf_25"/>
</dbReference>
<accession>A0A1M5KMN7</accession>
<organism evidence="3 4">
    <name type="scientific">Jatrophihabitans endophyticus</name>
    <dbReference type="NCBI Taxonomy" id="1206085"/>
    <lineage>
        <taxon>Bacteria</taxon>
        <taxon>Bacillati</taxon>
        <taxon>Actinomycetota</taxon>
        <taxon>Actinomycetes</taxon>
        <taxon>Jatrophihabitantales</taxon>
        <taxon>Jatrophihabitantaceae</taxon>
        <taxon>Jatrophihabitans</taxon>
    </lineage>
</organism>
<evidence type="ECO:0000259" key="2">
    <source>
        <dbReference type="Pfam" id="PF13649"/>
    </source>
</evidence>
<proteinExistence type="predicted"/>
<dbReference type="RefSeq" id="WP_073390044.1">
    <property type="nucleotide sequence ID" value="NZ_FQVU01000003.1"/>
</dbReference>
<dbReference type="STRING" id="1206085.SAMN05443575_2205"/>
<dbReference type="GO" id="GO:0032259">
    <property type="term" value="P:methylation"/>
    <property type="evidence" value="ECO:0007669"/>
    <property type="project" value="UniProtKB-KW"/>
</dbReference>
<dbReference type="Gene3D" id="3.40.50.150">
    <property type="entry name" value="Vaccinia Virus protein VP39"/>
    <property type="match status" value="1"/>
</dbReference>
<gene>
    <name evidence="3" type="ORF">SAMN05443575_2205</name>
</gene>
<evidence type="ECO:0000256" key="1">
    <source>
        <dbReference type="ARBA" id="ARBA00022679"/>
    </source>
</evidence>
<keyword evidence="3" id="KW-0489">Methyltransferase</keyword>
<reference evidence="3 4" key="1">
    <citation type="submission" date="2016-11" db="EMBL/GenBank/DDBJ databases">
        <authorList>
            <person name="Jaros S."/>
            <person name="Januszkiewicz K."/>
            <person name="Wedrychowicz H."/>
        </authorList>
    </citation>
    <scope>NUCLEOTIDE SEQUENCE [LARGE SCALE GENOMIC DNA]</scope>
    <source>
        <strain evidence="3 4">DSM 45627</strain>
    </source>
</reference>
<dbReference type="InterPro" id="IPR029063">
    <property type="entry name" value="SAM-dependent_MTases_sf"/>
</dbReference>
<dbReference type="CDD" id="cd02440">
    <property type="entry name" value="AdoMet_MTases"/>
    <property type="match status" value="1"/>
</dbReference>
<evidence type="ECO:0000313" key="4">
    <source>
        <dbReference type="Proteomes" id="UP000186132"/>
    </source>
</evidence>
<dbReference type="OrthoDB" id="3382693at2"/>
<dbReference type="PANTHER" id="PTHR43861">
    <property type="entry name" value="TRANS-ACONITATE 2-METHYLTRANSFERASE-RELATED"/>
    <property type="match status" value="1"/>
</dbReference>
<feature type="domain" description="Methyltransferase" evidence="2">
    <location>
        <begin position="38"/>
        <end position="134"/>
    </location>
</feature>
<keyword evidence="4" id="KW-1185">Reference proteome</keyword>
<dbReference type="Proteomes" id="UP000186132">
    <property type="component" value="Unassembled WGS sequence"/>
</dbReference>